<proteinExistence type="predicted"/>
<keyword evidence="3" id="KW-1185">Reference proteome</keyword>
<evidence type="ECO:0000313" key="3">
    <source>
        <dbReference type="Proteomes" id="UP000269041"/>
    </source>
</evidence>
<dbReference type="InterPro" id="IPR036457">
    <property type="entry name" value="PPM-type-like_dom_sf"/>
</dbReference>
<dbReference type="Gene3D" id="3.60.40.10">
    <property type="entry name" value="PPM-type phosphatase domain"/>
    <property type="match status" value="1"/>
</dbReference>
<accession>A0A427U6Z1</accession>
<dbReference type="Proteomes" id="UP000269041">
    <property type="component" value="Unassembled WGS sequence"/>
</dbReference>
<evidence type="ECO:0000313" key="2">
    <source>
        <dbReference type="EMBL" id="RSD32450.1"/>
    </source>
</evidence>
<sequence length="196" mass="21720">MAQIMAEKIEIAIGEKPLEEVNGDDAFYQQNGNDYFISLFDGAGHGKSAHSIASTTRSFLKQSYQTDLPVLMEQLHNNLRSTNGGVAIIANLDINSLRFDYVGIGNIFMCKVGKEVQRFICQQGVLGYQIRTPVKNTVQLVPGEILILYSDGIMSNFDPKDYPSIYTDNAETIAQNITRKFAKASDDATCLVIRVN</sequence>
<dbReference type="Pfam" id="PF07228">
    <property type="entry name" value="SpoIIE"/>
    <property type="match status" value="1"/>
</dbReference>
<dbReference type="InterPro" id="IPR001932">
    <property type="entry name" value="PPM-type_phosphatase-like_dom"/>
</dbReference>
<dbReference type="SUPFAM" id="SSF81606">
    <property type="entry name" value="PP2C-like"/>
    <property type="match status" value="1"/>
</dbReference>
<dbReference type="InterPro" id="IPR039248">
    <property type="entry name" value="Ptase_RsbX"/>
</dbReference>
<feature type="domain" description="PPM-type phosphatase" evidence="1">
    <location>
        <begin position="6"/>
        <end position="195"/>
    </location>
</feature>
<dbReference type="PANTHER" id="PTHR35801">
    <property type="entry name" value="PHOSPHOSERINE PHOSPHATASE RSBX"/>
    <property type="match status" value="1"/>
</dbReference>
<gene>
    <name evidence="2" type="ORF">EJA03_03605</name>
</gene>
<organism evidence="2 3">
    <name type="scientific">Vibrio pectenicida</name>
    <dbReference type="NCBI Taxonomy" id="62763"/>
    <lineage>
        <taxon>Bacteria</taxon>
        <taxon>Pseudomonadati</taxon>
        <taxon>Pseudomonadota</taxon>
        <taxon>Gammaproteobacteria</taxon>
        <taxon>Vibrionales</taxon>
        <taxon>Vibrionaceae</taxon>
        <taxon>Vibrio</taxon>
    </lineage>
</organism>
<dbReference type="SMART" id="SM00331">
    <property type="entry name" value="PP2C_SIG"/>
    <property type="match status" value="1"/>
</dbReference>
<protein>
    <recommendedName>
        <fullName evidence="1">PPM-type phosphatase domain-containing protein</fullName>
    </recommendedName>
</protein>
<name>A0A427U6Z1_9VIBR</name>
<comment type="caution">
    <text evidence="2">The sequence shown here is derived from an EMBL/GenBank/DDBJ whole genome shotgun (WGS) entry which is preliminary data.</text>
</comment>
<reference evidence="2 3" key="1">
    <citation type="submission" date="2018-12" db="EMBL/GenBank/DDBJ databases">
        <title>Genomic taxonomy of the Vibrionaceae family.</title>
        <authorList>
            <person name="Gomez-Gil B."/>
            <person name="Enciso-Ibarra K."/>
        </authorList>
    </citation>
    <scope>NUCLEOTIDE SEQUENCE [LARGE SCALE GENOMIC DNA]</scope>
    <source>
        <strain evidence="2 3">CAIM 594</strain>
    </source>
</reference>
<dbReference type="PANTHER" id="PTHR35801:SF1">
    <property type="entry name" value="PHOSPHOSERINE PHOSPHATASE RSBX"/>
    <property type="match status" value="1"/>
</dbReference>
<dbReference type="EMBL" id="RSFA01000009">
    <property type="protein sequence ID" value="RSD32450.1"/>
    <property type="molecule type" value="Genomic_DNA"/>
</dbReference>
<dbReference type="OrthoDB" id="479131at2"/>
<evidence type="ECO:0000259" key="1">
    <source>
        <dbReference type="SMART" id="SM00331"/>
    </source>
</evidence>
<dbReference type="AlphaFoldDB" id="A0A427U6Z1"/>